<gene>
    <name evidence="3" type="ORF">LZ518_11630</name>
</gene>
<sequence length="1094" mass="119502">MTADHSATDRVRKALDHLRPGLSPFVEAWMKKKHGADWGRVASRAHGSDSSGPLDAYGLLKTILDNWRFTFEEAFQQRERHRVRNFVSTSLEARNATSHLTLPLQDTEALRYLDAIHELLRVVKAPETETSAIKGLYEAQRRSGLADKVTEKPPAEPRGTLSLPLTPREEGKPDKALRPWIEVALPHADVLENRFRQSEFAADLFAVDSGNAAGEYADPRDFFRITFLTEGLKRVLSTALQRLGGTGGDPVIGLQTAFGGGKTHTMLAAYHLCGVDDPAPLEGLADLAVDSADWKRPKTAVFVGTSKATDDSLVLHGGPKVRTLWGYIAWRLAGDAGLELVKEAEAARTNPGSELMVEVFKLAGPSLILLDELVAYARQLPDDRFEAFLSFIQSLTEAAKMVPDVLVIGSLPESDAEVGGEKGKAALLRLERVFGRVQSPWLPATGDETYEIIRRRLFQPLDSDGERAREETCKAFHKLYRDNAAEFPPEARETRYLELLRLSYPIHPELFDRLSKDWASLEKFQRTRGVLQFMANVIGVLWQERSGDPLITPARVPVSHEKVRASILYPLDPAFGAVVDKEVDGPSSLPAQKEANPQRRISQARAATRTARSVFLCSAPLVGQPNAGVTGPGVRLACAEPGDQLAIFGEALRELSEQATYLYEEAGRYWFSTQPTLNRLADERGRSLPEHEVDEYVRKNLREDGGHKAGFAKVHAVPDDASTVDEAEALALVILSPATAHSGRSAGQSAATEAVSDALLRCRNSQRRHRNTLIFVAADEAQLATARDVVRKAIAWQSIADDKRLQGQLTQAQAADARDKASTNKESASKAIRNAWSHILYPVETVSPGKPFDLEHASIGGGDKLSVPISTFTKVVADGIAREKLGADTLWLKLKDLWPEDRDHLPIAEIAGWFASYVHLPRIKNRTVLDLAIRDAVAKFDASFGYADAVEGSTYTGLRISKGLPEFIPDTAVLVREAVAREAQGPSEQPTPPEDAADQTGAATPGGPVASPDGQIAPKRFYGTVELDATRPIRSLEQIVEAVVAQLQHTSGTKVTLTLDVEAVSASGFSDADVGVVRDNARQLKFDPSSTGFE</sequence>
<evidence type="ECO:0000259" key="2">
    <source>
        <dbReference type="Pfam" id="PF18731"/>
    </source>
</evidence>
<keyword evidence="4" id="KW-1185">Reference proteome</keyword>
<protein>
    <submittedName>
        <fullName evidence="3">DUF499 domain-containing protein</fullName>
    </submittedName>
</protein>
<dbReference type="InterPro" id="IPR041650">
    <property type="entry name" value="HEPN_Swt1"/>
</dbReference>
<organism evidence="3 4">
    <name type="scientific">Sphingomonas brevis</name>
    <dbReference type="NCBI Taxonomy" id="2908206"/>
    <lineage>
        <taxon>Bacteria</taxon>
        <taxon>Pseudomonadati</taxon>
        <taxon>Pseudomonadota</taxon>
        <taxon>Alphaproteobacteria</taxon>
        <taxon>Sphingomonadales</taxon>
        <taxon>Sphingomonadaceae</taxon>
        <taxon>Sphingomonas</taxon>
    </lineage>
</organism>
<feature type="domain" description="Swt1-like HEPN" evidence="2">
    <location>
        <begin position="13"/>
        <end position="123"/>
    </location>
</feature>
<feature type="region of interest" description="Disordered" evidence="1">
    <location>
        <begin position="144"/>
        <end position="172"/>
    </location>
</feature>
<proteinExistence type="predicted"/>
<evidence type="ECO:0000256" key="1">
    <source>
        <dbReference type="SAM" id="MobiDB-lite"/>
    </source>
</evidence>
<dbReference type="RefSeq" id="WP_249916143.1">
    <property type="nucleotide sequence ID" value="NZ_JAMGBB010000001.1"/>
</dbReference>
<name>A0ABT0SBP3_9SPHN</name>
<comment type="caution">
    <text evidence="3">The sequence shown here is derived from an EMBL/GenBank/DDBJ whole genome shotgun (WGS) entry which is preliminary data.</text>
</comment>
<evidence type="ECO:0000313" key="4">
    <source>
        <dbReference type="Proteomes" id="UP001165383"/>
    </source>
</evidence>
<dbReference type="InterPro" id="IPR007555">
    <property type="entry name" value="DUF499"/>
</dbReference>
<reference evidence="3" key="1">
    <citation type="submission" date="2022-05" db="EMBL/GenBank/DDBJ databases">
        <authorList>
            <person name="Jo J.-H."/>
            <person name="Im W.-T."/>
        </authorList>
    </citation>
    <scope>NUCLEOTIDE SEQUENCE</scope>
    <source>
        <strain evidence="3">RB56-2</strain>
    </source>
</reference>
<evidence type="ECO:0000313" key="3">
    <source>
        <dbReference type="EMBL" id="MCL6741777.1"/>
    </source>
</evidence>
<dbReference type="Pfam" id="PF04465">
    <property type="entry name" value="DUF499"/>
    <property type="match status" value="1"/>
</dbReference>
<feature type="region of interest" description="Disordered" evidence="1">
    <location>
        <begin position="981"/>
        <end position="1016"/>
    </location>
</feature>
<dbReference type="Proteomes" id="UP001165383">
    <property type="component" value="Unassembled WGS sequence"/>
</dbReference>
<dbReference type="EMBL" id="JAMGBB010000001">
    <property type="protein sequence ID" value="MCL6741777.1"/>
    <property type="molecule type" value="Genomic_DNA"/>
</dbReference>
<dbReference type="Pfam" id="PF18731">
    <property type="entry name" value="HEPN_Swt1"/>
    <property type="match status" value="1"/>
</dbReference>
<feature type="compositionally biased region" description="Basic and acidic residues" evidence="1">
    <location>
        <begin position="144"/>
        <end position="155"/>
    </location>
</feature>
<accession>A0ABT0SBP3</accession>